<name>A0A023FZV9_AMBPA</name>
<reference evidence="2" key="1">
    <citation type="submission" date="2014-03" db="EMBL/GenBank/DDBJ databases">
        <title>The sialotranscriptome of Amblyomma triste, Amblyomma parvum and Amblyomma cajennense ticks, uncovered by 454-based RNA-seq.</title>
        <authorList>
            <person name="Garcia G.R."/>
            <person name="Gardinassi L.G."/>
            <person name="Ribeiro J.M."/>
            <person name="Anatrielo E."/>
            <person name="Ferreira B.R."/>
            <person name="Moreira H.N."/>
            <person name="Mafra C."/>
            <person name="Olegario M.M."/>
            <person name="Szabo P.J."/>
            <person name="Miranda-Santos I.K."/>
            <person name="Maruyama S.R."/>
        </authorList>
    </citation>
    <scope>NUCLEOTIDE SEQUENCE</scope>
    <source>
        <strain evidence="2">Araguapaz</strain>
        <tissue evidence="2">Salivary glands</tissue>
    </source>
</reference>
<dbReference type="Gene3D" id="2.40.128.20">
    <property type="match status" value="1"/>
</dbReference>
<dbReference type="InterPro" id="IPR012674">
    <property type="entry name" value="Calycin"/>
</dbReference>
<feature type="chain" id="PRO_5001515852" evidence="1">
    <location>
        <begin position="19"/>
        <end position="206"/>
    </location>
</feature>
<evidence type="ECO:0000256" key="1">
    <source>
        <dbReference type="SAM" id="SignalP"/>
    </source>
</evidence>
<dbReference type="SUPFAM" id="SSF50814">
    <property type="entry name" value="Lipocalins"/>
    <property type="match status" value="1"/>
</dbReference>
<dbReference type="PRINTS" id="PR01220">
    <property type="entry name" value="HISBINDING"/>
</dbReference>
<dbReference type="InterPro" id="IPR002970">
    <property type="entry name" value="Tick_his-bd"/>
</dbReference>
<feature type="non-terminal residue" evidence="2">
    <location>
        <position position="1"/>
    </location>
</feature>
<dbReference type="Pfam" id="PF02098">
    <property type="entry name" value="His_binding"/>
    <property type="match status" value="1"/>
</dbReference>
<feature type="signal peptide" evidence="1">
    <location>
        <begin position="1"/>
        <end position="18"/>
    </location>
</feature>
<dbReference type="AlphaFoldDB" id="A0A023FZV9"/>
<dbReference type="GO" id="GO:0043176">
    <property type="term" value="F:amine binding"/>
    <property type="evidence" value="ECO:0007669"/>
    <property type="project" value="InterPro"/>
</dbReference>
<dbReference type="EMBL" id="GBBL01000268">
    <property type="protein sequence ID" value="JAC27052.1"/>
    <property type="molecule type" value="mRNA"/>
</dbReference>
<dbReference type="GO" id="GO:0030682">
    <property type="term" value="P:symbiont-mediated perturbation of host defenses"/>
    <property type="evidence" value="ECO:0007669"/>
    <property type="project" value="InterPro"/>
</dbReference>
<evidence type="ECO:0000313" key="2">
    <source>
        <dbReference type="EMBL" id="JAC27052.1"/>
    </source>
</evidence>
<organism evidence="2">
    <name type="scientific">Amblyomma parvum</name>
    <name type="common">South American tick</name>
    <dbReference type="NCBI Taxonomy" id="251391"/>
    <lineage>
        <taxon>Eukaryota</taxon>
        <taxon>Metazoa</taxon>
        <taxon>Ecdysozoa</taxon>
        <taxon>Arthropoda</taxon>
        <taxon>Chelicerata</taxon>
        <taxon>Arachnida</taxon>
        <taxon>Acari</taxon>
        <taxon>Parasitiformes</taxon>
        <taxon>Ixodida</taxon>
        <taxon>Ixodoidea</taxon>
        <taxon>Ixodidae</taxon>
        <taxon>Amblyomminae</taxon>
        <taxon>Amblyomma</taxon>
    </lineage>
</organism>
<protein>
    <submittedName>
        <fullName evidence="2">Putative lipocalin-2 1</fullName>
    </submittedName>
</protein>
<proteinExistence type="evidence at transcript level"/>
<sequence>RCVRLLLAYTFSVAFCTGSNVKNYSPSSPYKWLNEAKFGRFQNVWQALNQTINTTYYLLKSTYNSNPPWGENFTCVRVRTMNADQENKTVDSEFTFKNGRGESTYTGRVKAVTQHDYCVENAVQYTLSNGTTLNDTLIFTDGVSCDLFSVPYENNGTGCELWVRDSYVDNPPACCLFLFTYYCEDAGNYTVYDKSTCTEEVQSCSK</sequence>
<accession>A0A023FZV9</accession>
<keyword evidence="1" id="KW-0732">Signal</keyword>